<gene>
    <name evidence="3" type="ORF">MIMGU_mgv1a026650mg</name>
</gene>
<dbReference type="Pfam" id="PF24925">
    <property type="entry name" value="DUF7746"/>
    <property type="match status" value="1"/>
</dbReference>
<protein>
    <recommendedName>
        <fullName evidence="2">DUF7746 domain-containing protein</fullName>
    </recommendedName>
</protein>
<organism evidence="3 4">
    <name type="scientific">Erythranthe guttata</name>
    <name type="common">Yellow monkey flower</name>
    <name type="synonym">Mimulus guttatus</name>
    <dbReference type="NCBI Taxonomy" id="4155"/>
    <lineage>
        <taxon>Eukaryota</taxon>
        <taxon>Viridiplantae</taxon>
        <taxon>Streptophyta</taxon>
        <taxon>Embryophyta</taxon>
        <taxon>Tracheophyta</taxon>
        <taxon>Spermatophyta</taxon>
        <taxon>Magnoliopsida</taxon>
        <taxon>eudicotyledons</taxon>
        <taxon>Gunneridae</taxon>
        <taxon>Pentapetalae</taxon>
        <taxon>asterids</taxon>
        <taxon>lamiids</taxon>
        <taxon>Lamiales</taxon>
        <taxon>Phrymaceae</taxon>
        <taxon>Erythranthe</taxon>
    </lineage>
</organism>
<dbReference type="PANTHER" id="PTHR33054">
    <property type="entry name" value="CCHC-TYPE DOMAIN-CONTAINING PROTEIN"/>
    <property type="match status" value="1"/>
</dbReference>
<evidence type="ECO:0000256" key="1">
    <source>
        <dbReference type="SAM" id="MobiDB-lite"/>
    </source>
</evidence>
<feature type="region of interest" description="Disordered" evidence="1">
    <location>
        <begin position="348"/>
        <end position="383"/>
    </location>
</feature>
<evidence type="ECO:0000313" key="4">
    <source>
        <dbReference type="Proteomes" id="UP000030748"/>
    </source>
</evidence>
<feature type="region of interest" description="Disordered" evidence="1">
    <location>
        <begin position="54"/>
        <end position="73"/>
    </location>
</feature>
<sequence length="383" mass="43601">MVLQTTTLDRRKSVWSKRPFFKPYQITPACVKNIHDNKTDIIRTIQSQLSRLKATTSNSRHPIAPDTPTSRINTLSNDSDVSNAIDQFQESQNEINPISILQQMTMAVDAYKIQYGTLDKTIAELLVAGFSGQLKGWWDHYLTNQEQIQIIDAIKTDEEGNIILDEEDNPQQDVVATLILTISLHIIGDPSQKDINVELLPTLRCRKLSDFQNNKNTFPSKVRNKIRETSGKQIIQYNEFTYGQLVSTTQEEGLKIFQDLKIQQNLKNELKRSKQELGTFCQQFDIGSNKPSKDCNGECVRTRNLNKNPRKSNEEYYKISGQDTTTEIGLSEDILNKLFAILIDSSDTDESPNVENFTSNENRACQVDEKVSSSEETDPEIEI</sequence>
<feature type="compositionally biased region" description="Polar residues" evidence="1">
    <location>
        <begin position="353"/>
        <end position="363"/>
    </location>
</feature>
<dbReference type="AlphaFoldDB" id="A0A022Q8W1"/>
<proteinExistence type="predicted"/>
<evidence type="ECO:0000259" key="2">
    <source>
        <dbReference type="Pfam" id="PF24925"/>
    </source>
</evidence>
<name>A0A022Q8W1_ERYGU</name>
<feature type="domain" description="DUF7746" evidence="2">
    <location>
        <begin position="93"/>
        <end position="161"/>
    </location>
</feature>
<keyword evidence="4" id="KW-1185">Reference proteome</keyword>
<accession>A0A022Q8W1</accession>
<evidence type="ECO:0000313" key="3">
    <source>
        <dbReference type="EMBL" id="EYU23683.1"/>
    </source>
</evidence>
<reference evidence="3 4" key="1">
    <citation type="journal article" date="2013" name="Proc. Natl. Acad. Sci. U.S.A.">
        <title>Fine-scale variation in meiotic recombination in Mimulus inferred from population shotgun sequencing.</title>
        <authorList>
            <person name="Hellsten U."/>
            <person name="Wright K.M."/>
            <person name="Jenkins J."/>
            <person name="Shu S."/>
            <person name="Yuan Y."/>
            <person name="Wessler S.R."/>
            <person name="Schmutz J."/>
            <person name="Willis J.H."/>
            <person name="Rokhsar D.S."/>
        </authorList>
    </citation>
    <scope>NUCLEOTIDE SEQUENCE [LARGE SCALE GENOMIC DNA]</scope>
    <source>
        <strain evidence="4">cv. DUN x IM62</strain>
    </source>
</reference>
<feature type="non-terminal residue" evidence="3">
    <location>
        <position position="383"/>
    </location>
</feature>
<dbReference type="EMBL" id="KI632161">
    <property type="protein sequence ID" value="EYU23683.1"/>
    <property type="molecule type" value="Genomic_DNA"/>
</dbReference>
<dbReference type="Proteomes" id="UP000030748">
    <property type="component" value="Unassembled WGS sequence"/>
</dbReference>
<dbReference type="PANTHER" id="PTHR33054:SF9">
    <property type="entry name" value="CCHC-TYPE DOMAIN-CONTAINING PROTEIN"/>
    <property type="match status" value="1"/>
</dbReference>
<dbReference type="InterPro" id="IPR056648">
    <property type="entry name" value="DUF7746"/>
</dbReference>